<reference evidence="2 3" key="1">
    <citation type="submission" date="2024-07" db="EMBL/GenBank/DDBJ databases">
        <authorList>
            <person name="Kang M."/>
        </authorList>
    </citation>
    <scope>NUCLEOTIDE SEQUENCE [LARGE SCALE GENOMIC DNA]</scope>
    <source>
        <strain evidence="2 3">DFM31</strain>
    </source>
</reference>
<dbReference type="Pfam" id="PF03729">
    <property type="entry name" value="DUF308"/>
    <property type="match status" value="1"/>
</dbReference>
<name>A0ABV3L9T4_9RHOB</name>
<dbReference type="PANTHER" id="PTHR34989">
    <property type="entry name" value="PROTEIN HDED"/>
    <property type="match status" value="1"/>
</dbReference>
<evidence type="ECO:0000313" key="3">
    <source>
        <dbReference type="Proteomes" id="UP001553161"/>
    </source>
</evidence>
<comment type="caution">
    <text evidence="2">The sequence shown here is derived from an EMBL/GenBank/DDBJ whole genome shotgun (WGS) entry which is preliminary data.</text>
</comment>
<feature type="transmembrane region" description="Helical" evidence="1">
    <location>
        <begin position="144"/>
        <end position="167"/>
    </location>
</feature>
<keyword evidence="1" id="KW-0472">Membrane</keyword>
<keyword evidence="1" id="KW-1133">Transmembrane helix</keyword>
<dbReference type="PANTHER" id="PTHR34989:SF1">
    <property type="entry name" value="PROTEIN HDED"/>
    <property type="match status" value="1"/>
</dbReference>
<keyword evidence="1" id="KW-0812">Transmembrane</keyword>
<feature type="transmembrane region" description="Helical" evidence="1">
    <location>
        <begin position="61"/>
        <end position="79"/>
    </location>
</feature>
<dbReference type="RefSeq" id="WP_366194198.1">
    <property type="nucleotide sequence ID" value="NZ_JBFBVU010000024.1"/>
</dbReference>
<sequence>MKSWTKWLILGILSVVFGLFALGNAVAASMAVTIVTGLLFLILGGIQVFLGLSEAGTGRKIFSVAMGVLMLFLGVSFIANPLEGVISLALLVTIMLAASGILRLVLAWGMKSTPYFWPMLLSGALSVLLAGYIIANFAVASVSLLGILLGIELLFNGSGLIALAFFVRAHRK</sequence>
<feature type="transmembrane region" description="Helical" evidence="1">
    <location>
        <begin position="7"/>
        <end position="26"/>
    </location>
</feature>
<dbReference type="EMBL" id="JBFBVU010000024">
    <property type="protein sequence ID" value="MEV8468247.1"/>
    <property type="molecule type" value="Genomic_DNA"/>
</dbReference>
<accession>A0ABV3L9T4</accession>
<gene>
    <name evidence="2" type="ORF">AB0T83_15840</name>
</gene>
<proteinExistence type="predicted"/>
<feature type="transmembrane region" description="Helical" evidence="1">
    <location>
        <begin position="85"/>
        <end position="108"/>
    </location>
</feature>
<dbReference type="Proteomes" id="UP001553161">
    <property type="component" value="Unassembled WGS sequence"/>
</dbReference>
<evidence type="ECO:0000313" key="2">
    <source>
        <dbReference type="EMBL" id="MEV8468247.1"/>
    </source>
</evidence>
<dbReference type="InterPro" id="IPR052712">
    <property type="entry name" value="Acid_resist_chaperone_HdeD"/>
</dbReference>
<organism evidence="2 3">
    <name type="scientific">Meridianimarinicoccus marinus</name>
    <dbReference type="NCBI Taxonomy" id="3231483"/>
    <lineage>
        <taxon>Bacteria</taxon>
        <taxon>Pseudomonadati</taxon>
        <taxon>Pseudomonadota</taxon>
        <taxon>Alphaproteobacteria</taxon>
        <taxon>Rhodobacterales</taxon>
        <taxon>Paracoccaceae</taxon>
        <taxon>Meridianimarinicoccus</taxon>
    </lineage>
</organism>
<evidence type="ECO:0000256" key="1">
    <source>
        <dbReference type="SAM" id="Phobius"/>
    </source>
</evidence>
<feature type="transmembrane region" description="Helical" evidence="1">
    <location>
        <begin position="32"/>
        <end position="52"/>
    </location>
</feature>
<keyword evidence="3" id="KW-1185">Reference proteome</keyword>
<protein>
    <submittedName>
        <fullName evidence="2">DUF308 domain-containing protein</fullName>
    </submittedName>
</protein>
<dbReference type="InterPro" id="IPR005325">
    <property type="entry name" value="DUF308_memb"/>
</dbReference>
<feature type="transmembrane region" description="Helical" evidence="1">
    <location>
        <begin position="115"/>
        <end position="138"/>
    </location>
</feature>